<keyword evidence="4" id="KW-0479">Metal-binding</keyword>
<dbReference type="Gene3D" id="3.40.50.300">
    <property type="entry name" value="P-loop containing nucleotide triphosphate hydrolases"/>
    <property type="match status" value="1"/>
</dbReference>
<accession>B0BW67</accession>
<dbReference type="InterPro" id="IPR030393">
    <property type="entry name" value="G_ENGB_dom"/>
</dbReference>
<dbReference type="AlphaFoldDB" id="B0BW67"/>
<evidence type="ECO:0000256" key="10">
    <source>
        <dbReference type="HAMAP-Rule" id="MF_00321"/>
    </source>
</evidence>
<proteinExistence type="inferred from homology"/>
<keyword evidence="3 10" id="KW-0132">Cell division</keyword>
<evidence type="ECO:0000256" key="8">
    <source>
        <dbReference type="ARBA" id="ARBA00023210"/>
    </source>
</evidence>
<evidence type="ECO:0000256" key="6">
    <source>
        <dbReference type="ARBA" id="ARBA00022842"/>
    </source>
</evidence>
<dbReference type="InterPro" id="IPR027417">
    <property type="entry name" value="P-loop_NTPase"/>
</dbReference>
<evidence type="ECO:0000313" key="13">
    <source>
        <dbReference type="Proteomes" id="UP000000796"/>
    </source>
</evidence>
<organism evidence="12 13">
    <name type="scientific">Rickettsia rickettsii (strain Iowa)</name>
    <dbReference type="NCBI Taxonomy" id="452659"/>
    <lineage>
        <taxon>Bacteria</taxon>
        <taxon>Pseudomonadati</taxon>
        <taxon>Pseudomonadota</taxon>
        <taxon>Alphaproteobacteria</taxon>
        <taxon>Rickettsiales</taxon>
        <taxon>Rickettsiaceae</taxon>
        <taxon>Rickettsieae</taxon>
        <taxon>Rickettsia</taxon>
        <taxon>spotted fever group</taxon>
    </lineage>
</organism>
<comment type="similarity">
    <text evidence="2 10">Belongs to the TRAFAC class TrmE-Era-EngA-EngB-Septin-like GTPase superfamily. EngB GTPase family.</text>
</comment>
<reference evidence="12 13" key="2">
    <citation type="journal article" date="2015" name="Infect. Immun.">
        <title>Comparative genome sequencing of Rickettsia rickettsii strains that differ in virulence.</title>
        <authorList>
            <person name="Clark T.R."/>
            <person name="Noriea N.F."/>
            <person name="Bublitz D.C."/>
            <person name="Ellison D.W."/>
            <person name="Martens C."/>
            <person name="Lutter E.I."/>
            <person name="Hackstadt T."/>
        </authorList>
    </citation>
    <scope>NUCLEOTIDE SEQUENCE [LARGE SCALE GENOMIC DNA]</scope>
    <source>
        <strain evidence="12 13">Iowa</strain>
    </source>
</reference>
<dbReference type="PROSITE" id="PS51706">
    <property type="entry name" value="G_ENGB"/>
    <property type="match status" value="1"/>
</dbReference>
<dbReference type="CDD" id="cd01876">
    <property type="entry name" value="YihA_EngB"/>
    <property type="match status" value="1"/>
</dbReference>
<comment type="cofactor">
    <cofactor evidence="1">
        <name>Mg(2+)</name>
        <dbReference type="ChEBI" id="CHEBI:18420"/>
    </cofactor>
</comment>
<evidence type="ECO:0000256" key="1">
    <source>
        <dbReference type="ARBA" id="ARBA00001946"/>
    </source>
</evidence>
<dbReference type="KEGG" id="rrj:RrIowa_0175"/>
<evidence type="ECO:0000259" key="11">
    <source>
        <dbReference type="PROSITE" id="PS51706"/>
    </source>
</evidence>
<evidence type="ECO:0000256" key="9">
    <source>
        <dbReference type="ARBA" id="ARBA00023306"/>
    </source>
</evidence>
<dbReference type="Pfam" id="PF01926">
    <property type="entry name" value="MMR_HSR1"/>
    <property type="match status" value="1"/>
</dbReference>
<dbReference type="GO" id="GO:0005525">
    <property type="term" value="F:GTP binding"/>
    <property type="evidence" value="ECO:0007669"/>
    <property type="project" value="UniProtKB-UniRule"/>
</dbReference>
<protein>
    <recommendedName>
        <fullName evidence="10">Probable GTP-binding protein EngB</fullName>
    </recommendedName>
</protein>
<dbReference type="SUPFAM" id="SSF52540">
    <property type="entry name" value="P-loop containing nucleoside triphosphate hydrolases"/>
    <property type="match status" value="1"/>
</dbReference>
<evidence type="ECO:0000256" key="7">
    <source>
        <dbReference type="ARBA" id="ARBA00023134"/>
    </source>
</evidence>
<evidence type="ECO:0000256" key="4">
    <source>
        <dbReference type="ARBA" id="ARBA00022723"/>
    </source>
</evidence>
<keyword evidence="7 10" id="KW-0342">GTP-binding</keyword>
<evidence type="ECO:0000256" key="2">
    <source>
        <dbReference type="ARBA" id="ARBA00009638"/>
    </source>
</evidence>
<dbReference type="HOGENOM" id="CLU_033732_2_0_5"/>
<dbReference type="HAMAP" id="MF_00321">
    <property type="entry name" value="GTPase_EngB"/>
    <property type="match status" value="1"/>
</dbReference>
<dbReference type="InterPro" id="IPR019987">
    <property type="entry name" value="GTP-bd_ribosome_bio_YsxC"/>
</dbReference>
<dbReference type="Proteomes" id="UP000000796">
    <property type="component" value="Chromosome"/>
</dbReference>
<name>B0BW67_RICRO</name>
<reference evidence="12 13" key="1">
    <citation type="journal article" date="2008" name="Infect. Immun.">
        <title>Genomic comparison of virulent Rickettsia rickettsii Sheila Smith and avirulent Rickettsia rickettsii Iowa.</title>
        <authorList>
            <person name="Ellison D.W."/>
            <person name="Clark T.R."/>
            <person name="Sturdevant D.E."/>
            <person name="Virtaneva K."/>
            <person name="Porcella S.F."/>
            <person name="Hackstadt T."/>
        </authorList>
    </citation>
    <scope>NUCLEOTIDE SEQUENCE [LARGE SCALE GENOMIC DNA]</scope>
    <source>
        <strain evidence="12 13">Iowa</strain>
    </source>
</reference>
<dbReference type="eggNOG" id="COG0218">
    <property type="taxonomic scope" value="Bacteria"/>
</dbReference>
<keyword evidence="5 10" id="KW-0547">Nucleotide-binding</keyword>
<dbReference type="NCBIfam" id="TIGR03598">
    <property type="entry name" value="GTPase_YsxC"/>
    <property type="match status" value="1"/>
</dbReference>
<dbReference type="GO" id="GO:0046872">
    <property type="term" value="F:metal ion binding"/>
    <property type="evidence" value="ECO:0007669"/>
    <property type="project" value="UniProtKB-KW"/>
</dbReference>
<feature type="domain" description="EngB-type G" evidence="11">
    <location>
        <begin position="51"/>
        <end position="223"/>
    </location>
</feature>
<keyword evidence="13" id="KW-1185">Reference proteome</keyword>
<comment type="function">
    <text evidence="10">Necessary for normal cell division and for the maintenance of normal septation.</text>
</comment>
<evidence type="ECO:0000256" key="5">
    <source>
        <dbReference type="ARBA" id="ARBA00022741"/>
    </source>
</evidence>
<dbReference type="PANTHER" id="PTHR11649">
    <property type="entry name" value="MSS1/TRME-RELATED GTP-BINDING PROTEIN"/>
    <property type="match status" value="1"/>
</dbReference>
<sequence length="225" mass="25327">MQSADAIPIRKQIMTTQKIVPTKSTDGSKLFRHQAKFVAGAMNINQIPNFSLPEIAFVGKSNVGKSSLINTICNNKNLAKVSNTAGRTRQINFFNLADKLIIVDLPGYGFANVPISVKEQWGVLISYYLRNSYNLRLVNLLIDSRRGIKENDKKVADLLLANKREFQIIFTKSDKVTDHKNLHDEAQNFLATLNYSCNVMYVSNRSKEGARELKASLAKCIKFQK</sequence>
<evidence type="ECO:0000313" key="12">
    <source>
        <dbReference type="EMBL" id="ABY72093.1"/>
    </source>
</evidence>
<dbReference type="EMBL" id="CP000766">
    <property type="protein sequence ID" value="ABY72093.1"/>
    <property type="molecule type" value="Genomic_DNA"/>
</dbReference>
<keyword evidence="9 10" id="KW-0131">Cell cycle</keyword>
<evidence type="ECO:0000256" key="3">
    <source>
        <dbReference type="ARBA" id="ARBA00022618"/>
    </source>
</evidence>
<dbReference type="GO" id="GO:0000917">
    <property type="term" value="P:division septum assembly"/>
    <property type="evidence" value="ECO:0007669"/>
    <property type="project" value="UniProtKB-KW"/>
</dbReference>
<gene>
    <name evidence="12" type="primary">yihA</name>
    <name evidence="10" type="synonym">engB</name>
    <name evidence="12" type="ordered locus">RrIowa_0175</name>
</gene>
<dbReference type="PANTHER" id="PTHR11649:SF13">
    <property type="entry name" value="ENGB-TYPE G DOMAIN-CONTAINING PROTEIN"/>
    <property type="match status" value="1"/>
</dbReference>
<keyword evidence="8 10" id="KW-0717">Septation</keyword>
<keyword evidence="6" id="KW-0460">Magnesium</keyword>
<dbReference type="InterPro" id="IPR006073">
    <property type="entry name" value="GTP-bd"/>
</dbReference>